<dbReference type="RefSeq" id="WP_095618851.1">
    <property type="nucleotide sequence ID" value="NZ_NSKB01000001.1"/>
</dbReference>
<evidence type="ECO:0000259" key="1">
    <source>
        <dbReference type="SMART" id="SM00507"/>
    </source>
</evidence>
<name>A0A2A2F297_9GAMM</name>
<dbReference type="OrthoDB" id="9052589at2"/>
<reference evidence="2 3" key="1">
    <citation type="submission" date="2017-08" db="EMBL/GenBank/DDBJ databases">
        <title>Halomonas alkalisoli sp. nov., isolated from saline alkaline soil.</title>
        <authorList>
            <person name="Wang D."/>
            <person name="Zhang G."/>
        </authorList>
    </citation>
    <scope>NUCLEOTIDE SEQUENCE [LARGE SCALE GENOMIC DNA]</scope>
    <source>
        <strain evidence="2 3">WRN001</strain>
    </source>
</reference>
<proteinExistence type="predicted"/>
<dbReference type="SMART" id="SM00507">
    <property type="entry name" value="HNHc"/>
    <property type="match status" value="1"/>
</dbReference>
<accession>A0A2A2F297</accession>
<dbReference type="EMBL" id="NSKB01000001">
    <property type="protein sequence ID" value="PAU78834.1"/>
    <property type="molecule type" value="Genomic_DNA"/>
</dbReference>
<dbReference type="Pfam" id="PF14082">
    <property type="entry name" value="SduA_C"/>
    <property type="match status" value="1"/>
</dbReference>
<organism evidence="2 3">
    <name type="scientific">Halomonas salipaludis</name>
    <dbReference type="NCBI Taxonomy" id="2032625"/>
    <lineage>
        <taxon>Bacteria</taxon>
        <taxon>Pseudomonadati</taxon>
        <taxon>Pseudomonadota</taxon>
        <taxon>Gammaproteobacteria</taxon>
        <taxon>Oceanospirillales</taxon>
        <taxon>Halomonadaceae</taxon>
        <taxon>Halomonas</taxon>
    </lineage>
</organism>
<dbReference type="CDD" id="cd00085">
    <property type="entry name" value="HNHc"/>
    <property type="match status" value="1"/>
</dbReference>
<protein>
    <recommendedName>
        <fullName evidence="1">HNH nuclease domain-containing protein</fullName>
    </recommendedName>
</protein>
<dbReference type="AlphaFoldDB" id="A0A2A2F297"/>
<dbReference type="Proteomes" id="UP000217771">
    <property type="component" value="Unassembled WGS sequence"/>
</dbReference>
<comment type="caution">
    <text evidence="2">The sequence shown here is derived from an EMBL/GenBank/DDBJ whole genome shotgun (WGS) entry which is preliminary data.</text>
</comment>
<dbReference type="InterPro" id="IPR003615">
    <property type="entry name" value="HNH_nuc"/>
</dbReference>
<dbReference type="InterPro" id="IPR025359">
    <property type="entry name" value="SduA_C"/>
</dbReference>
<dbReference type="Pfam" id="PF13391">
    <property type="entry name" value="HNH_2"/>
    <property type="match status" value="1"/>
</dbReference>
<gene>
    <name evidence="2" type="ORF">CK498_00155</name>
</gene>
<keyword evidence="3" id="KW-1185">Reference proteome</keyword>
<feature type="domain" description="HNH nuclease" evidence="1">
    <location>
        <begin position="11"/>
        <end position="87"/>
    </location>
</feature>
<evidence type="ECO:0000313" key="3">
    <source>
        <dbReference type="Proteomes" id="UP000217771"/>
    </source>
</evidence>
<evidence type="ECO:0000313" key="2">
    <source>
        <dbReference type="EMBL" id="PAU78834.1"/>
    </source>
</evidence>
<sequence length="320" mass="36223">MEKKFRGNVAAAKRLLLTRAGNRCSNPNCGVRLITDDGIPIAEICHIEAISEGGPRYNPEKIINKEDARKRIADLDNLIILCPSCHRLVDSDPIYYDADWLRTAREEHERKVLNQLESKSAPTSNKELNRTVTSFHQSLDIWRENIENGDEEFWQSLFKTNPKLIAQAIPNHIIQIGDKCYLGGKGAENKGGKVVDFLYATNFSKNFVVVEIKTPKTRLIGKEYRTCVFSPAEDLTGSIVQVLSYKTTLLKDFHSVQRDNSFQAFEPTCLVIAGNLEMEADDAGKRASFDLYRSNSNVLIITYDELFYKIESLLELLDEG</sequence>